<dbReference type="PANTHER" id="PTHR13799:SF14">
    <property type="entry name" value="GTP CYCLOHYDROLASE 1 TYPE 2 HOMOLOG"/>
    <property type="match status" value="1"/>
</dbReference>
<keyword evidence="2 3" id="KW-0479">Metal-binding</keyword>
<dbReference type="Proteomes" id="UP000600139">
    <property type="component" value="Unassembled WGS sequence"/>
</dbReference>
<protein>
    <submittedName>
        <fullName evidence="4">Nif3-like dinuclear metal center hexameric protein</fullName>
    </submittedName>
</protein>
<dbReference type="EMBL" id="JAENIK010000011">
    <property type="protein sequence ID" value="MBK1816724.1"/>
    <property type="molecule type" value="Genomic_DNA"/>
</dbReference>
<organism evidence="4 5">
    <name type="scientific">Luteolibacter yonseiensis</name>
    <dbReference type="NCBI Taxonomy" id="1144680"/>
    <lineage>
        <taxon>Bacteria</taxon>
        <taxon>Pseudomonadati</taxon>
        <taxon>Verrucomicrobiota</taxon>
        <taxon>Verrucomicrobiia</taxon>
        <taxon>Verrucomicrobiales</taxon>
        <taxon>Verrucomicrobiaceae</taxon>
        <taxon>Luteolibacter</taxon>
    </lineage>
</organism>
<feature type="binding site" evidence="3">
    <location>
        <position position="223"/>
    </location>
    <ligand>
        <name>a divalent metal cation</name>
        <dbReference type="ChEBI" id="CHEBI:60240"/>
        <label>1</label>
    </ligand>
</feature>
<accession>A0A934R7V7</accession>
<dbReference type="Gene3D" id="3.40.1390.30">
    <property type="entry name" value="NIF3 (NGG1p interacting factor 3)-like"/>
    <property type="match status" value="2"/>
</dbReference>
<dbReference type="Pfam" id="PF01784">
    <property type="entry name" value="DUF34_NIF3"/>
    <property type="match status" value="1"/>
</dbReference>
<dbReference type="InterPro" id="IPR036069">
    <property type="entry name" value="DUF34/NIF3_sf"/>
</dbReference>
<evidence type="ECO:0000313" key="4">
    <source>
        <dbReference type="EMBL" id="MBK1816724.1"/>
    </source>
</evidence>
<dbReference type="GO" id="GO:0005737">
    <property type="term" value="C:cytoplasm"/>
    <property type="evidence" value="ECO:0007669"/>
    <property type="project" value="TreeGrafter"/>
</dbReference>
<name>A0A934R7V7_9BACT</name>
<feature type="binding site" evidence="3">
    <location>
        <position position="103"/>
    </location>
    <ligand>
        <name>a divalent metal cation</name>
        <dbReference type="ChEBI" id="CHEBI:60240"/>
        <label>1</label>
    </ligand>
</feature>
<proteinExistence type="inferred from homology"/>
<gene>
    <name evidence="4" type="ORF">JIN84_13945</name>
</gene>
<reference evidence="4" key="1">
    <citation type="submission" date="2021-01" db="EMBL/GenBank/DDBJ databases">
        <title>Modified the classification status of verrucomicrobia.</title>
        <authorList>
            <person name="Feng X."/>
        </authorList>
    </citation>
    <scope>NUCLEOTIDE SEQUENCE</scope>
    <source>
        <strain evidence="4">JCM 18052</strain>
    </source>
</reference>
<dbReference type="InterPro" id="IPR002678">
    <property type="entry name" value="DUF34/NIF3"/>
</dbReference>
<feature type="binding site" evidence="3">
    <location>
        <position position="66"/>
    </location>
    <ligand>
        <name>a divalent metal cation</name>
        <dbReference type="ChEBI" id="CHEBI:60240"/>
        <label>1</label>
    </ligand>
</feature>
<evidence type="ECO:0000313" key="5">
    <source>
        <dbReference type="Proteomes" id="UP000600139"/>
    </source>
</evidence>
<evidence type="ECO:0000256" key="1">
    <source>
        <dbReference type="ARBA" id="ARBA00006964"/>
    </source>
</evidence>
<dbReference type="AlphaFoldDB" id="A0A934R7V7"/>
<dbReference type="PANTHER" id="PTHR13799">
    <property type="entry name" value="NGG1 INTERACTING FACTOR 3"/>
    <property type="match status" value="1"/>
</dbReference>
<feature type="binding site" evidence="3">
    <location>
        <position position="219"/>
    </location>
    <ligand>
        <name>a divalent metal cation</name>
        <dbReference type="ChEBI" id="CHEBI:60240"/>
        <label>1</label>
    </ligand>
</feature>
<feature type="binding site" evidence="3">
    <location>
        <position position="67"/>
    </location>
    <ligand>
        <name>a divalent metal cation</name>
        <dbReference type="ChEBI" id="CHEBI:60240"/>
        <label>1</label>
    </ligand>
</feature>
<dbReference type="NCBIfam" id="TIGR00486">
    <property type="entry name" value="YbgI_SA1388"/>
    <property type="match status" value="1"/>
</dbReference>
<dbReference type="GO" id="GO:0046872">
    <property type="term" value="F:metal ion binding"/>
    <property type="evidence" value="ECO:0007669"/>
    <property type="project" value="UniProtKB-KW"/>
</dbReference>
<evidence type="ECO:0000256" key="2">
    <source>
        <dbReference type="ARBA" id="ARBA00022723"/>
    </source>
</evidence>
<dbReference type="SUPFAM" id="SSF102705">
    <property type="entry name" value="NIF3 (NGG1p interacting factor 3)-like"/>
    <property type="match status" value="1"/>
</dbReference>
<evidence type="ECO:0000256" key="3">
    <source>
        <dbReference type="PIRSR" id="PIRSR602678-1"/>
    </source>
</evidence>
<comment type="caution">
    <text evidence="4">The sequence shown here is derived from an EMBL/GenBank/DDBJ whole genome shotgun (WGS) entry which is preliminary data.</text>
</comment>
<comment type="similarity">
    <text evidence="1">Belongs to the GTP cyclohydrolase I type 2/NIF3 family.</text>
</comment>
<keyword evidence="5" id="KW-1185">Reference proteome</keyword>
<sequence>MISLDEVVKYLDSELKTATISDYPGALNGLQLANEGRICRVVAAVDASLPVIRKAAEGGPGLLLVHHGMFWQGVQPVTGPFYQKLRIAMDAGLAIYSSHLPLDVHPQLGNNILLCKALGIMDVHPFFDQKGLSLGLRGSWMGERNELEGVLKSVLNGPVHLCPGGPKTVSHIGVITGGAGSEVVKVASTGVDTFITGEGPHWSYSLAEELGINVFYGGHYATETFGVKALAARIAEKSGIPWEFIDHPTGL</sequence>